<dbReference type="InterPro" id="IPR013766">
    <property type="entry name" value="Thioredoxin_domain"/>
</dbReference>
<evidence type="ECO:0000256" key="5">
    <source>
        <dbReference type="SAM" id="SignalP"/>
    </source>
</evidence>
<dbReference type="PANTHER" id="PTHR42852:SF6">
    <property type="entry name" value="THIOL:DISULFIDE INTERCHANGE PROTEIN DSBE"/>
    <property type="match status" value="1"/>
</dbReference>
<keyword evidence="2" id="KW-0201">Cytochrome c-type biogenesis</keyword>
<dbReference type="CDD" id="cd02966">
    <property type="entry name" value="TlpA_like_family"/>
    <property type="match status" value="1"/>
</dbReference>
<dbReference type="PANTHER" id="PTHR42852">
    <property type="entry name" value="THIOL:DISULFIDE INTERCHANGE PROTEIN DSBE"/>
    <property type="match status" value="1"/>
</dbReference>
<keyword evidence="4" id="KW-0676">Redox-active center</keyword>
<reference evidence="7 8" key="1">
    <citation type="journal article" date="2017" name="Int. J. Syst. Evol. Microbiol.">
        <title>Mucilaginibacterpsychrotolerans sp. nov., isolated from peatlands.</title>
        <authorList>
            <person name="Deng Y."/>
            <person name="Shen L."/>
            <person name="Xu B."/>
            <person name="Liu Y."/>
            <person name="Gu Z."/>
            <person name="Liu H."/>
            <person name="Zhou Y."/>
        </authorList>
    </citation>
    <scope>NUCLEOTIDE SEQUENCE [LARGE SCALE GENOMIC DNA]</scope>
    <source>
        <strain evidence="7 8">NH7-4</strain>
    </source>
</reference>
<comment type="subcellular location">
    <subcellularLocation>
        <location evidence="1">Cell envelope</location>
    </subcellularLocation>
</comment>
<accession>A0A4Y8SFF8</accession>
<dbReference type="InterPro" id="IPR012336">
    <property type="entry name" value="Thioredoxin-like_fold"/>
</dbReference>
<evidence type="ECO:0000259" key="6">
    <source>
        <dbReference type="PROSITE" id="PS51352"/>
    </source>
</evidence>
<gene>
    <name evidence="7" type="ORF">E2R66_11420</name>
</gene>
<feature type="chain" id="PRO_5021237022" evidence="5">
    <location>
        <begin position="22"/>
        <end position="187"/>
    </location>
</feature>
<dbReference type="PROSITE" id="PS51352">
    <property type="entry name" value="THIOREDOXIN_2"/>
    <property type="match status" value="1"/>
</dbReference>
<dbReference type="RefSeq" id="WP_133230550.1">
    <property type="nucleotide sequence ID" value="NZ_SOZE01000009.1"/>
</dbReference>
<evidence type="ECO:0000256" key="2">
    <source>
        <dbReference type="ARBA" id="ARBA00022748"/>
    </source>
</evidence>
<dbReference type="Pfam" id="PF13905">
    <property type="entry name" value="Thioredoxin_8"/>
    <property type="match status" value="1"/>
</dbReference>
<comment type="caution">
    <text evidence="7">The sequence shown here is derived from an EMBL/GenBank/DDBJ whole genome shotgun (WGS) entry which is preliminary data.</text>
</comment>
<evidence type="ECO:0000313" key="7">
    <source>
        <dbReference type="EMBL" id="TFF37769.1"/>
    </source>
</evidence>
<dbReference type="OrthoDB" id="9802923at2"/>
<dbReference type="GO" id="GO:0017004">
    <property type="term" value="P:cytochrome complex assembly"/>
    <property type="evidence" value="ECO:0007669"/>
    <property type="project" value="UniProtKB-KW"/>
</dbReference>
<dbReference type="AlphaFoldDB" id="A0A4Y8SFF8"/>
<keyword evidence="8" id="KW-1185">Reference proteome</keyword>
<dbReference type="SUPFAM" id="SSF52833">
    <property type="entry name" value="Thioredoxin-like"/>
    <property type="match status" value="1"/>
</dbReference>
<feature type="domain" description="Thioredoxin" evidence="6">
    <location>
        <begin position="6"/>
        <end position="176"/>
    </location>
</feature>
<evidence type="ECO:0000256" key="4">
    <source>
        <dbReference type="ARBA" id="ARBA00023284"/>
    </source>
</evidence>
<dbReference type="GO" id="GO:0030313">
    <property type="term" value="C:cell envelope"/>
    <property type="evidence" value="ECO:0007669"/>
    <property type="project" value="UniProtKB-SubCell"/>
</dbReference>
<dbReference type="EMBL" id="SOZE01000009">
    <property type="protein sequence ID" value="TFF37769.1"/>
    <property type="molecule type" value="Genomic_DNA"/>
</dbReference>
<keyword evidence="3" id="KW-1015">Disulfide bond</keyword>
<sequence length="187" mass="21141">MKNLKLIITFCLIVFSVVVKAQQGQIEYLDLGTKVTEYPKVEWLKGIPLTKFDKDKIYIIDLWATWCVPCIQAMPHLNALSQKFSNKNIVFIAQDVMEHDKAKVEKFIKGNVNMEYLNIGYSGPEGSDFDQKWVKPAGVSAIPQTFVIQNNIILWQTHPALLNESVIQLLLDGKFTIEAAKALSNGK</sequence>
<dbReference type="Proteomes" id="UP000297540">
    <property type="component" value="Unassembled WGS sequence"/>
</dbReference>
<evidence type="ECO:0000256" key="3">
    <source>
        <dbReference type="ARBA" id="ARBA00023157"/>
    </source>
</evidence>
<evidence type="ECO:0000313" key="8">
    <source>
        <dbReference type="Proteomes" id="UP000297540"/>
    </source>
</evidence>
<dbReference type="InterPro" id="IPR036249">
    <property type="entry name" value="Thioredoxin-like_sf"/>
</dbReference>
<protein>
    <submittedName>
        <fullName evidence="7">TlpA family protein disulfide reductase</fullName>
    </submittedName>
</protein>
<feature type="signal peptide" evidence="5">
    <location>
        <begin position="1"/>
        <end position="21"/>
    </location>
</feature>
<proteinExistence type="predicted"/>
<organism evidence="7 8">
    <name type="scientific">Mucilaginibacter psychrotolerans</name>
    <dbReference type="NCBI Taxonomy" id="1524096"/>
    <lineage>
        <taxon>Bacteria</taxon>
        <taxon>Pseudomonadati</taxon>
        <taxon>Bacteroidota</taxon>
        <taxon>Sphingobacteriia</taxon>
        <taxon>Sphingobacteriales</taxon>
        <taxon>Sphingobacteriaceae</taxon>
        <taxon>Mucilaginibacter</taxon>
    </lineage>
</organism>
<name>A0A4Y8SFF8_9SPHI</name>
<keyword evidence="5" id="KW-0732">Signal</keyword>
<evidence type="ECO:0000256" key="1">
    <source>
        <dbReference type="ARBA" id="ARBA00004196"/>
    </source>
</evidence>
<dbReference type="Gene3D" id="3.40.30.10">
    <property type="entry name" value="Glutaredoxin"/>
    <property type="match status" value="1"/>
</dbReference>
<dbReference type="InterPro" id="IPR050553">
    <property type="entry name" value="Thioredoxin_ResA/DsbE_sf"/>
</dbReference>